<dbReference type="PANTHER" id="PTHR10434:SF11">
    <property type="entry name" value="1-ACYL-SN-GLYCEROL-3-PHOSPHATE ACYLTRANSFERASE"/>
    <property type="match status" value="1"/>
</dbReference>
<name>A0A518E142_9BACT</name>
<dbReference type="KEGG" id="lcre:Pla8534_56670"/>
<dbReference type="Pfam" id="PF01553">
    <property type="entry name" value="Acyltransferase"/>
    <property type="match status" value="1"/>
</dbReference>
<feature type="domain" description="Phospholipid/glycerol acyltransferase" evidence="4">
    <location>
        <begin position="66"/>
        <end position="179"/>
    </location>
</feature>
<dbReference type="SMART" id="SM00563">
    <property type="entry name" value="PlsC"/>
    <property type="match status" value="1"/>
</dbReference>
<evidence type="ECO:0000313" key="6">
    <source>
        <dbReference type="Proteomes" id="UP000317648"/>
    </source>
</evidence>
<sequence length="271" mass="30179">MTTLQSALLFFALLACVLAAALWRLYARSPYNLMQSALYFVNVLLTRFLWRTRFPDPLPLPTGQGAVIVSNHRSSVDPFFVQLAAGRVVHWMVAREYVVHPAFGWFLRACQVIPVRRTGVDTAATKAAIRYASQGGVIGVFPEGRINMTDAFLLPCRPGAAMIAIKAGVPLIPCYIEGSPYNQTPWSPFFMTAKVRVQFGEPISVAGCDERNSEQLQTVMLACLSQITRLAGRLDVQPKLAGKKWMASRQQIEADMALSEQRNRRPPRKQP</sequence>
<dbReference type="RefSeq" id="WP_145056566.1">
    <property type="nucleotide sequence ID" value="NZ_CP036433.1"/>
</dbReference>
<comment type="pathway">
    <text evidence="1">Lipid metabolism.</text>
</comment>
<evidence type="ECO:0000256" key="2">
    <source>
        <dbReference type="ARBA" id="ARBA00022679"/>
    </source>
</evidence>
<dbReference type="PANTHER" id="PTHR10434">
    <property type="entry name" value="1-ACYL-SN-GLYCEROL-3-PHOSPHATE ACYLTRANSFERASE"/>
    <property type="match status" value="1"/>
</dbReference>
<organism evidence="5 6">
    <name type="scientific">Lignipirellula cremea</name>
    <dbReference type="NCBI Taxonomy" id="2528010"/>
    <lineage>
        <taxon>Bacteria</taxon>
        <taxon>Pseudomonadati</taxon>
        <taxon>Planctomycetota</taxon>
        <taxon>Planctomycetia</taxon>
        <taxon>Pirellulales</taxon>
        <taxon>Pirellulaceae</taxon>
        <taxon>Lignipirellula</taxon>
    </lineage>
</organism>
<keyword evidence="6" id="KW-1185">Reference proteome</keyword>
<evidence type="ECO:0000256" key="1">
    <source>
        <dbReference type="ARBA" id="ARBA00005189"/>
    </source>
</evidence>
<evidence type="ECO:0000256" key="3">
    <source>
        <dbReference type="ARBA" id="ARBA00023315"/>
    </source>
</evidence>
<dbReference type="EMBL" id="CP036433">
    <property type="protein sequence ID" value="QDU97810.1"/>
    <property type="molecule type" value="Genomic_DNA"/>
</dbReference>
<dbReference type="GO" id="GO:0006654">
    <property type="term" value="P:phosphatidic acid biosynthetic process"/>
    <property type="evidence" value="ECO:0007669"/>
    <property type="project" value="TreeGrafter"/>
</dbReference>
<gene>
    <name evidence="5" type="primary">plsC</name>
    <name evidence="5" type="ORF">Pla8534_56670</name>
</gene>
<keyword evidence="2 5" id="KW-0808">Transferase</keyword>
<dbReference type="OrthoDB" id="9803035at2"/>
<dbReference type="AlphaFoldDB" id="A0A518E142"/>
<accession>A0A518E142</accession>
<dbReference type="Proteomes" id="UP000317648">
    <property type="component" value="Chromosome"/>
</dbReference>
<dbReference type="GO" id="GO:0003841">
    <property type="term" value="F:1-acylglycerol-3-phosphate O-acyltransferase activity"/>
    <property type="evidence" value="ECO:0007669"/>
    <property type="project" value="TreeGrafter"/>
</dbReference>
<dbReference type="CDD" id="cd07989">
    <property type="entry name" value="LPLAT_AGPAT-like"/>
    <property type="match status" value="1"/>
</dbReference>
<keyword evidence="3 5" id="KW-0012">Acyltransferase</keyword>
<evidence type="ECO:0000259" key="4">
    <source>
        <dbReference type="SMART" id="SM00563"/>
    </source>
</evidence>
<proteinExistence type="predicted"/>
<protein>
    <submittedName>
        <fullName evidence="5">1-acyl-sn-glycerol-3-phosphate acyltransferase</fullName>
        <ecNumber evidence="5">2.3.1.-</ecNumber>
    </submittedName>
</protein>
<reference evidence="5 6" key="1">
    <citation type="submission" date="2019-02" db="EMBL/GenBank/DDBJ databases">
        <title>Deep-cultivation of Planctomycetes and their phenomic and genomic characterization uncovers novel biology.</title>
        <authorList>
            <person name="Wiegand S."/>
            <person name="Jogler M."/>
            <person name="Boedeker C."/>
            <person name="Pinto D."/>
            <person name="Vollmers J."/>
            <person name="Rivas-Marin E."/>
            <person name="Kohn T."/>
            <person name="Peeters S.H."/>
            <person name="Heuer A."/>
            <person name="Rast P."/>
            <person name="Oberbeckmann S."/>
            <person name="Bunk B."/>
            <person name="Jeske O."/>
            <person name="Meyerdierks A."/>
            <person name="Storesund J.E."/>
            <person name="Kallscheuer N."/>
            <person name="Luecker S."/>
            <person name="Lage O.M."/>
            <person name="Pohl T."/>
            <person name="Merkel B.J."/>
            <person name="Hornburger P."/>
            <person name="Mueller R.-W."/>
            <person name="Bruemmer F."/>
            <person name="Labrenz M."/>
            <person name="Spormann A.M."/>
            <person name="Op den Camp H."/>
            <person name="Overmann J."/>
            <person name="Amann R."/>
            <person name="Jetten M.S.M."/>
            <person name="Mascher T."/>
            <person name="Medema M.H."/>
            <person name="Devos D.P."/>
            <person name="Kaster A.-K."/>
            <person name="Ovreas L."/>
            <person name="Rohde M."/>
            <person name="Galperin M.Y."/>
            <person name="Jogler C."/>
        </authorList>
    </citation>
    <scope>NUCLEOTIDE SEQUENCE [LARGE SCALE GENOMIC DNA]</scope>
    <source>
        <strain evidence="5 6">Pla85_3_4</strain>
    </source>
</reference>
<dbReference type="EC" id="2.3.1.-" evidence="5"/>
<dbReference type="SUPFAM" id="SSF69593">
    <property type="entry name" value="Glycerol-3-phosphate (1)-acyltransferase"/>
    <property type="match status" value="1"/>
</dbReference>
<evidence type="ECO:0000313" key="5">
    <source>
        <dbReference type="EMBL" id="QDU97810.1"/>
    </source>
</evidence>
<dbReference type="InterPro" id="IPR002123">
    <property type="entry name" value="Plipid/glycerol_acylTrfase"/>
</dbReference>